<evidence type="ECO:0000313" key="3">
    <source>
        <dbReference type="EMBL" id="MBN7773170.1"/>
    </source>
</evidence>
<dbReference type="AlphaFoldDB" id="A0A939IGE3"/>
<dbReference type="InterPro" id="IPR020287">
    <property type="entry name" value="Tail_sheath_C"/>
</dbReference>
<gene>
    <name evidence="3" type="ORF">JYB65_07335</name>
</gene>
<comment type="similarity">
    <text evidence="1">Belongs to the myoviridae tail sheath protein family.</text>
</comment>
<organism evidence="3 4">
    <name type="scientific">Clostridium aminobutyricum</name>
    <dbReference type="NCBI Taxonomy" id="33953"/>
    <lineage>
        <taxon>Bacteria</taxon>
        <taxon>Bacillati</taxon>
        <taxon>Bacillota</taxon>
        <taxon>Clostridia</taxon>
        <taxon>Eubacteriales</taxon>
        <taxon>Clostridiaceae</taxon>
        <taxon>Clostridium</taxon>
    </lineage>
</organism>
<evidence type="ECO:0000313" key="4">
    <source>
        <dbReference type="Proteomes" id="UP000664545"/>
    </source>
</evidence>
<evidence type="ECO:0000259" key="2">
    <source>
        <dbReference type="Pfam" id="PF17482"/>
    </source>
</evidence>
<keyword evidence="4" id="KW-1185">Reference proteome</keyword>
<name>A0A939IGE3_CLOAM</name>
<comment type="caution">
    <text evidence="3">The sequence shown here is derived from an EMBL/GenBank/DDBJ whole genome shotgun (WGS) entry which is preliminary data.</text>
</comment>
<reference evidence="3" key="1">
    <citation type="submission" date="2021-02" db="EMBL/GenBank/DDBJ databases">
        <title>Abyssanaerobacter marinus gen.nov., sp., nov, anaerobic bacterium isolated from the Onnuri vent field of Indian Ocean and suggestion of Mogibacteriaceae fam. nov., and proposal of reclassification of ambiguous this family's genus member.</title>
        <authorList>
            <person name="Kim Y.J."/>
            <person name="Yang J.-A."/>
        </authorList>
    </citation>
    <scope>NUCLEOTIDE SEQUENCE</scope>
    <source>
        <strain evidence="3">DSM 2634</strain>
    </source>
</reference>
<dbReference type="Proteomes" id="UP000664545">
    <property type="component" value="Unassembled WGS sequence"/>
</dbReference>
<dbReference type="Pfam" id="PF17482">
    <property type="entry name" value="Phage_sheath_1C"/>
    <property type="match status" value="1"/>
</dbReference>
<accession>A0A939IGE3</accession>
<feature type="domain" description="Tail sheath protein C-terminal" evidence="2">
    <location>
        <begin position="237"/>
        <end position="360"/>
    </location>
</feature>
<dbReference type="EMBL" id="JAFJZZ010000002">
    <property type="protein sequence ID" value="MBN7773170.1"/>
    <property type="molecule type" value="Genomic_DNA"/>
</dbReference>
<sequence>MIKLPNIEVTFKQLATSLIERSERGVAILIVKDDTDKTFNYKEYSSITATEKDSALYTAANLQYIKDIFKFALNKVSVVRVDKTGGSIADALNTVEGNVKSGWITIADGVTEDWSTLSSWIKSKELERKTYKAVVYKAVAADCKHVVNFYNDKVTFADARGEVTGEKYCPSLIGILASCNVKKGCTYFACSNLTKVTEVADNEAAVAAGKFVLINDIDTVKVALGINSMTTTDGSTATEDMKYIDIVEAMDLIQDDITSVFKIEYLGGYKNNYNNQILLISAINSYFKKLADDNILDSSYENKADVDVEAQRLAWIGVGKIEAETWTDQQVKNNAFKRTVFLGGDIKILGAMENLAFEISLA</sequence>
<proteinExistence type="inferred from homology"/>
<dbReference type="Gene3D" id="3.40.50.11790">
    <property type="match status" value="1"/>
</dbReference>
<dbReference type="Gene3D" id="3.30.1370.220">
    <property type="match status" value="1"/>
</dbReference>
<dbReference type="RefSeq" id="WP_206582003.1">
    <property type="nucleotide sequence ID" value="NZ_JAFJZZ010000002.1"/>
</dbReference>
<evidence type="ECO:0000256" key="1">
    <source>
        <dbReference type="ARBA" id="ARBA00008005"/>
    </source>
</evidence>
<protein>
    <submittedName>
        <fullName evidence="3">Phage tail protein</fullName>
    </submittedName>
</protein>